<feature type="non-terminal residue" evidence="1">
    <location>
        <position position="59"/>
    </location>
</feature>
<dbReference type="GO" id="GO:0008935">
    <property type="term" value="F:1,4-dihydroxy-2-naphthoyl-CoA synthase activity"/>
    <property type="evidence" value="ECO:0007669"/>
    <property type="project" value="TreeGrafter"/>
</dbReference>
<dbReference type="InterPro" id="IPR029045">
    <property type="entry name" value="ClpP/crotonase-like_dom_sf"/>
</dbReference>
<dbReference type="SUPFAM" id="SSF52096">
    <property type="entry name" value="ClpP/crotonase"/>
    <property type="match status" value="1"/>
</dbReference>
<gene>
    <name evidence="1" type="ORF">S01H4_33943</name>
</gene>
<proteinExistence type="predicted"/>
<evidence type="ECO:0000313" key="1">
    <source>
        <dbReference type="EMBL" id="GAG83592.1"/>
    </source>
</evidence>
<sequence length="59" mass="6602">MNLNYEEIMYEVKDGIARITINRPKRLNACTQQTVHELIDAFSKCASNEIGVVVFTGVG</sequence>
<evidence type="ECO:0008006" key="2">
    <source>
        <dbReference type="Google" id="ProtNLM"/>
    </source>
</evidence>
<dbReference type="InterPro" id="IPR001753">
    <property type="entry name" value="Enoyl-CoA_hydra/iso"/>
</dbReference>
<dbReference type="EMBL" id="BART01017915">
    <property type="protein sequence ID" value="GAG83592.1"/>
    <property type="molecule type" value="Genomic_DNA"/>
</dbReference>
<dbReference type="PANTHER" id="PTHR43113:SF1">
    <property type="entry name" value="1,4-DIHYDROXY-2-NAPHTHOYL-COA SYNTHASE, PEROXISOMAL"/>
    <property type="match status" value="1"/>
</dbReference>
<name>X1BQZ7_9ZZZZ</name>
<protein>
    <recommendedName>
        <fullName evidence="2">1,4-dihydroxy-2-naphthoyl-CoA synthase</fullName>
    </recommendedName>
</protein>
<dbReference type="PANTHER" id="PTHR43113">
    <property type="entry name" value="NUCLEOSIDE-DIPHOSPHATE-SUGAR EPIMERASE"/>
    <property type="match status" value="1"/>
</dbReference>
<dbReference type="GO" id="GO:0009234">
    <property type="term" value="P:menaquinone biosynthetic process"/>
    <property type="evidence" value="ECO:0007669"/>
    <property type="project" value="TreeGrafter"/>
</dbReference>
<reference evidence="1" key="1">
    <citation type="journal article" date="2014" name="Front. Microbiol.">
        <title>High frequency of phylogenetically diverse reductive dehalogenase-homologous genes in deep subseafloor sedimentary metagenomes.</title>
        <authorList>
            <person name="Kawai M."/>
            <person name="Futagami T."/>
            <person name="Toyoda A."/>
            <person name="Takaki Y."/>
            <person name="Nishi S."/>
            <person name="Hori S."/>
            <person name="Arai W."/>
            <person name="Tsubouchi T."/>
            <person name="Morono Y."/>
            <person name="Uchiyama I."/>
            <person name="Ito T."/>
            <person name="Fujiyama A."/>
            <person name="Inagaki F."/>
            <person name="Takami H."/>
        </authorList>
    </citation>
    <scope>NUCLEOTIDE SEQUENCE</scope>
    <source>
        <strain evidence="1">Expedition CK06-06</strain>
    </source>
</reference>
<dbReference type="AlphaFoldDB" id="X1BQZ7"/>
<accession>X1BQZ7</accession>
<comment type="caution">
    <text evidence="1">The sequence shown here is derived from an EMBL/GenBank/DDBJ whole genome shotgun (WGS) entry which is preliminary data.</text>
</comment>
<dbReference type="Gene3D" id="3.90.226.10">
    <property type="entry name" value="2-enoyl-CoA Hydratase, Chain A, domain 1"/>
    <property type="match status" value="1"/>
</dbReference>
<organism evidence="1">
    <name type="scientific">marine sediment metagenome</name>
    <dbReference type="NCBI Taxonomy" id="412755"/>
    <lineage>
        <taxon>unclassified sequences</taxon>
        <taxon>metagenomes</taxon>
        <taxon>ecological metagenomes</taxon>
    </lineage>
</organism>
<dbReference type="Pfam" id="PF00378">
    <property type="entry name" value="ECH_1"/>
    <property type="match status" value="1"/>
</dbReference>
<dbReference type="GO" id="GO:0005829">
    <property type="term" value="C:cytosol"/>
    <property type="evidence" value="ECO:0007669"/>
    <property type="project" value="TreeGrafter"/>
</dbReference>